<dbReference type="Pfam" id="PF03133">
    <property type="entry name" value="TTL"/>
    <property type="match status" value="1"/>
</dbReference>
<dbReference type="WBParaSite" id="SSLN_0000390301-mRNA-1">
    <property type="protein sequence ID" value="SSLN_0000390301-mRNA-1"/>
    <property type="gene ID" value="SSLN_0000390301"/>
</dbReference>
<evidence type="ECO:0000256" key="2">
    <source>
        <dbReference type="ARBA" id="ARBA00022598"/>
    </source>
</evidence>
<keyword evidence="4" id="KW-0067">ATP-binding</keyword>
<dbReference type="EMBL" id="UYSU01032651">
    <property type="protein sequence ID" value="VDL90165.1"/>
    <property type="molecule type" value="Genomic_DNA"/>
</dbReference>
<keyword evidence="2" id="KW-0436">Ligase</keyword>
<evidence type="ECO:0000313" key="9">
    <source>
        <dbReference type="Proteomes" id="UP000275846"/>
    </source>
</evidence>
<feature type="region of interest" description="Disordered" evidence="7">
    <location>
        <begin position="930"/>
        <end position="961"/>
    </location>
</feature>
<dbReference type="SUPFAM" id="SSF56059">
    <property type="entry name" value="Glutathione synthetase ATP-binding domain-like"/>
    <property type="match status" value="1"/>
</dbReference>
<reference evidence="10" key="1">
    <citation type="submission" date="2016-06" db="UniProtKB">
        <authorList>
            <consortium name="WormBaseParasite"/>
        </authorList>
    </citation>
    <scope>IDENTIFICATION</scope>
</reference>
<evidence type="ECO:0000256" key="6">
    <source>
        <dbReference type="ARBA" id="ARBA00049274"/>
    </source>
</evidence>
<dbReference type="GO" id="GO:0000226">
    <property type="term" value="P:microtubule cytoskeleton organization"/>
    <property type="evidence" value="ECO:0007669"/>
    <property type="project" value="TreeGrafter"/>
</dbReference>
<dbReference type="InterPro" id="IPR004344">
    <property type="entry name" value="TTL/TTLL_fam"/>
</dbReference>
<dbReference type="GO" id="GO:0070740">
    <property type="term" value="F:tubulin-glutamic acid ligase activity"/>
    <property type="evidence" value="ECO:0007669"/>
    <property type="project" value="TreeGrafter"/>
</dbReference>
<feature type="compositionally biased region" description="Polar residues" evidence="7">
    <location>
        <begin position="596"/>
        <end position="617"/>
    </location>
</feature>
<dbReference type="PANTHER" id="PTHR12241">
    <property type="entry name" value="TUBULIN POLYGLUTAMYLASE"/>
    <property type="match status" value="1"/>
</dbReference>
<feature type="region of interest" description="Disordered" evidence="7">
    <location>
        <begin position="1"/>
        <end position="22"/>
    </location>
</feature>
<keyword evidence="3" id="KW-0547">Nucleotide-binding</keyword>
<feature type="region of interest" description="Disordered" evidence="7">
    <location>
        <begin position="595"/>
        <end position="629"/>
    </location>
</feature>
<gene>
    <name evidence="8" type="ORF">SSLN_LOCUS3780</name>
</gene>
<evidence type="ECO:0000256" key="7">
    <source>
        <dbReference type="SAM" id="MobiDB-lite"/>
    </source>
</evidence>
<feature type="region of interest" description="Disordered" evidence="7">
    <location>
        <begin position="1154"/>
        <end position="1193"/>
    </location>
</feature>
<dbReference type="PROSITE" id="PS51221">
    <property type="entry name" value="TTL"/>
    <property type="match status" value="1"/>
</dbReference>
<reference evidence="8 9" key="2">
    <citation type="submission" date="2018-11" db="EMBL/GenBank/DDBJ databases">
        <authorList>
            <consortium name="Pathogen Informatics"/>
        </authorList>
    </citation>
    <scope>NUCLEOTIDE SEQUENCE [LARGE SCALE GENOMIC DNA]</scope>
    <source>
        <strain evidence="8 9">NST_G2</strain>
    </source>
</reference>
<feature type="region of interest" description="Disordered" evidence="7">
    <location>
        <begin position="1352"/>
        <end position="1375"/>
    </location>
</feature>
<dbReference type="OrthoDB" id="6257490at2759"/>
<feature type="region of interest" description="Disordered" evidence="7">
    <location>
        <begin position="1280"/>
        <end position="1327"/>
    </location>
</feature>
<dbReference type="PANTHER" id="PTHR12241:SF145">
    <property type="entry name" value="TUBULIN POLYGLUTAMYLASE TTLL5"/>
    <property type="match status" value="1"/>
</dbReference>
<feature type="compositionally biased region" description="Polar residues" evidence="7">
    <location>
        <begin position="1361"/>
        <end position="1375"/>
    </location>
</feature>
<comment type="catalytic activity">
    <reaction evidence="6">
        <text>L-glutamyl-[protein] + L-glutamate + ATP = gamma-L-glutamyl-L-glutamyl-[protein] + ADP + phosphate + H(+)</text>
        <dbReference type="Rhea" id="RHEA:60144"/>
        <dbReference type="Rhea" id="RHEA-COMP:10208"/>
        <dbReference type="Rhea" id="RHEA-COMP:15517"/>
        <dbReference type="ChEBI" id="CHEBI:15378"/>
        <dbReference type="ChEBI" id="CHEBI:29973"/>
        <dbReference type="ChEBI" id="CHEBI:29985"/>
        <dbReference type="ChEBI" id="CHEBI:30616"/>
        <dbReference type="ChEBI" id="CHEBI:43474"/>
        <dbReference type="ChEBI" id="CHEBI:143622"/>
        <dbReference type="ChEBI" id="CHEBI:456216"/>
    </reaction>
    <physiologicalReaction direction="left-to-right" evidence="6">
        <dbReference type="Rhea" id="RHEA:60145"/>
    </physiologicalReaction>
</comment>
<evidence type="ECO:0000313" key="10">
    <source>
        <dbReference type="WBParaSite" id="SSLN_0000390301-mRNA-1"/>
    </source>
</evidence>
<name>A0A183SHT2_SCHSO</name>
<evidence type="ECO:0000313" key="8">
    <source>
        <dbReference type="EMBL" id="VDL90165.1"/>
    </source>
</evidence>
<dbReference type="Gene3D" id="3.30.470.20">
    <property type="entry name" value="ATP-grasp fold, B domain"/>
    <property type="match status" value="1"/>
</dbReference>
<accession>A0A183SHT2</accession>
<feature type="compositionally biased region" description="Low complexity" evidence="7">
    <location>
        <begin position="618"/>
        <end position="629"/>
    </location>
</feature>
<keyword evidence="9" id="KW-1185">Reference proteome</keyword>
<feature type="compositionally biased region" description="Basic and acidic residues" evidence="7">
    <location>
        <begin position="8"/>
        <end position="17"/>
    </location>
</feature>
<feature type="compositionally biased region" description="Low complexity" evidence="7">
    <location>
        <begin position="933"/>
        <end position="944"/>
    </location>
</feature>
<feature type="region of interest" description="Disordered" evidence="7">
    <location>
        <begin position="53"/>
        <end position="110"/>
    </location>
</feature>
<feature type="compositionally biased region" description="Basic residues" evidence="7">
    <location>
        <begin position="94"/>
        <end position="103"/>
    </location>
</feature>
<dbReference type="STRING" id="70667.A0A183SHT2"/>
<feature type="compositionally biased region" description="Polar residues" evidence="7">
    <location>
        <begin position="1176"/>
        <end position="1187"/>
    </location>
</feature>
<evidence type="ECO:0000256" key="5">
    <source>
        <dbReference type="ARBA" id="ARBA00041448"/>
    </source>
</evidence>
<comment type="similarity">
    <text evidence="1">Belongs to the tubulin--tyrosine ligase family.</text>
</comment>
<protein>
    <recommendedName>
        <fullName evidence="5">Tubulin--tyrosine ligase-like protein 5</fullName>
    </recommendedName>
</protein>
<proteinExistence type="inferred from homology"/>
<organism evidence="10">
    <name type="scientific">Schistocephalus solidus</name>
    <name type="common">Tapeworm</name>
    <dbReference type="NCBI Taxonomy" id="70667"/>
    <lineage>
        <taxon>Eukaryota</taxon>
        <taxon>Metazoa</taxon>
        <taxon>Spiralia</taxon>
        <taxon>Lophotrochozoa</taxon>
        <taxon>Platyhelminthes</taxon>
        <taxon>Cestoda</taxon>
        <taxon>Eucestoda</taxon>
        <taxon>Diphyllobothriidea</taxon>
        <taxon>Diphyllobothriidae</taxon>
        <taxon>Schistocephalus</taxon>
    </lineage>
</organism>
<dbReference type="Proteomes" id="UP000275846">
    <property type="component" value="Unassembled WGS sequence"/>
</dbReference>
<dbReference type="GO" id="GO:0015631">
    <property type="term" value="F:tubulin binding"/>
    <property type="evidence" value="ECO:0007669"/>
    <property type="project" value="TreeGrafter"/>
</dbReference>
<evidence type="ECO:0000256" key="4">
    <source>
        <dbReference type="ARBA" id="ARBA00022840"/>
    </source>
</evidence>
<sequence>MNCQVTDRLSDLSDEPSKSPVMKIEGRDDFSLKALFSSSSYFNRTNTLEEFEASSLPENVEDRSEHLPASHNSPVAHTQIPQVARRPRSESNKSRRSSSKKKIDRVEHETRASSSTYISRKIRSDSIWLNPILPVPFREAGIVWNGVYKRKPSLVFSPSVMVNRDTFVKILVEKLNMSCKVSKNDCKLLRTLLYSHGLTEIQGYSSEFNLLWTSSHLKPSQLKCLYEFQKINHFPNSFELTRKDRLATNIQRMQILKGFHNFDFVPRTFVLPQDHQELLSEHMKERSVYIVKPIASSRGRGIYLATNPDNIPMDETVIVSKYISNPLLIDGFKFDLRLYVAATSYDPLIIYVYEEGLARFATVRYQFGVRNLKNVCMHLTNYSVNKLNHDFVHNDDADVEDFGNKWSLGALLRYLRNEGKDTAGLMLRIEDIIIKSFLAVESPIVSACHLFQPGKNNCFELYGFDIIVDENLRPWLLEVNLSPSLACDTPLDFKVKSSMLADLLTLAGIQCHDPSRKYHAGANHSPGNSSVPNFTAPKQPTFFVSARNYLISEVTGSVTRKFCFLTIIKTAHLFGVHRIHYRICSFFPALQKRTRSTPTGGNTKTPAVTAQAPSSRDSTSASWMTKSSSGPKEISIEECRFVRRLQEESARCGGWLRLFPNSEAWEQYSALFEAGPTFGTSSSVPSWLGVSRTASGCNHPDRRSALRNLHNAEPIVNSVSSAPQHTVYSKHLRIAIATAAMNRINRSAFINPAAVASGEEKQGGPAKCPIQTVHPNLTPPHVNLGLYTGLVDAKRSDEPVPEPRVTINLPPASQVFSTFHPPLHSLPPNILAESLMIVLGYENPNFSVTRLQARRIASCYVHTLGRLPFYHRKLGSPPVTVRGVCLSVNCDHSKKHGGRYCGIRPSDEAEYPAPTVKWSTDLPISAQIMSLTPSSSSSSPKSSSFQQEEASSLKPPATEPENYLLKADSVRKMTKLQARSTFSTYLSRVYERLVQEKDWNEENPKESDGQLELMLRFLQKAALNLSPFAVATICCGGNVEFNKEVDSYGDFAIPSFGPSATIEEKRKHLVQVLDTFIRIYMYETALACSKFASDVSAGVDNDSFQTFLREATESELEAALSEYTKFNKSVSLFIGIAQCNSVCRARTRTANSANSGRKILTPRCGTGGSGGAMRKNPSNQSNHNWPKTSAKAKRANGKIRSSLLYRDDHQISDRLVAMPMSQNRQMPKNACFAVCPCPVVNSNNKSMPRRPNENMAFMLVRRETTPKSRHCMGLGIRTDLIQGPSERNNNIKHTEEQKSAPIVISARSRENSRTEKRRARLSSRSLPLKINSGQKLAKLPTLMAEPLTSLESPAKDARAASRQQQEQPTPSSRILSCPLITTSSATEALSEVHSSRSCRAWEGSQVQSYRSLGLTSVDSQEESFGRDLPTSASADNVIPGRSLLSNVFPYLSNIPSCNLIDLS</sequence>
<dbReference type="GO" id="GO:0036064">
    <property type="term" value="C:ciliary basal body"/>
    <property type="evidence" value="ECO:0007669"/>
    <property type="project" value="TreeGrafter"/>
</dbReference>
<evidence type="ECO:0000256" key="1">
    <source>
        <dbReference type="ARBA" id="ARBA00006820"/>
    </source>
</evidence>
<dbReference type="GO" id="GO:0005524">
    <property type="term" value="F:ATP binding"/>
    <property type="evidence" value="ECO:0007669"/>
    <property type="project" value="UniProtKB-KW"/>
</dbReference>
<feature type="compositionally biased region" description="Polar residues" evidence="7">
    <location>
        <begin position="70"/>
        <end position="81"/>
    </location>
</feature>
<evidence type="ECO:0000256" key="3">
    <source>
        <dbReference type="ARBA" id="ARBA00022741"/>
    </source>
</evidence>